<feature type="domain" description="N-acetyltransferase" evidence="2">
    <location>
        <begin position="146"/>
        <end position="238"/>
    </location>
</feature>
<dbReference type="InterPro" id="IPR000182">
    <property type="entry name" value="GNAT_dom"/>
</dbReference>
<keyword evidence="4" id="KW-1185">Reference proteome</keyword>
<feature type="region of interest" description="Disordered" evidence="1">
    <location>
        <begin position="448"/>
        <end position="490"/>
    </location>
</feature>
<dbReference type="PANTHER" id="PTHR47370">
    <property type="entry name" value="ACYL-COA N-ACYLTRANSFERASES (NAT) SUPERFAMILY PROTEIN"/>
    <property type="match status" value="1"/>
</dbReference>
<name>A0ABP0T987_9BRYO</name>
<evidence type="ECO:0000259" key="2">
    <source>
        <dbReference type="PROSITE" id="PS51186"/>
    </source>
</evidence>
<dbReference type="Proteomes" id="UP001497512">
    <property type="component" value="Chromosome 1"/>
</dbReference>
<dbReference type="PROSITE" id="PS51186">
    <property type="entry name" value="GNAT"/>
    <property type="match status" value="1"/>
</dbReference>
<reference evidence="3 4" key="1">
    <citation type="submission" date="2024-02" db="EMBL/GenBank/DDBJ databases">
        <authorList>
            <consortium name="ELIXIR-Norway"/>
            <consortium name="Elixir Norway"/>
        </authorList>
    </citation>
    <scope>NUCLEOTIDE SEQUENCE [LARGE SCALE GENOMIC DNA]</scope>
</reference>
<gene>
    <name evidence="3" type="ORF">CSSPTR1EN2_LOCUS538</name>
</gene>
<dbReference type="PANTHER" id="PTHR47370:SF10">
    <property type="entry name" value="N-ACETYLTRANSFERASE HLS1-RELATED"/>
    <property type="match status" value="1"/>
</dbReference>
<dbReference type="Gene3D" id="3.40.630.30">
    <property type="match status" value="1"/>
</dbReference>
<dbReference type="InterPro" id="IPR052810">
    <property type="entry name" value="Plant_NAT"/>
</dbReference>
<accession>A0ABP0T987</accession>
<sequence length="513" mass="56957">MGSDAVVCNNNKKHNDYEEKPQRQVSSIILVRPYAKETDLWQVEALERRCAAGLAGGGASSSTLFVDLLGDPVCRVRHLPVYTMLVAEISGDDHRRSSSCKQIVGVVRAGVKDVVCGTKKIVTVAAAAASVDQQQQQQKQLENAATAAATVEVPVYARVGYLLGLRVCPSHRKMGIAKKLVKNMEEWCKYQQAEYVYMATEKDNEASVKLFTESLNYMRFRTPVILVHPVFLRDRPLPPDVRLTKLSVEGATALYRATLGSTEFFPKDIHSVLGNELCAGTWVATFADEKQQLMSSSCATAPAGLMQNSTMISTSSAAISWAMVSIWRTNEVFKFEQKGASWGIRTLASASRWLEWLLYPWLLIPSIPNFFNSSFGFQFMFGLHSQGARGHELLNALCWHAHNTARKHGCQAVATEVAASDPARSCIPHWERLSSCEDLWCIKRIGTTTTTSPPPPPILHSNSAAAAAAAADHHHHHHHRHQEPEDFDNTQWWCKSPSPHELQSKLFVDPREV</sequence>
<dbReference type="InterPro" id="IPR016181">
    <property type="entry name" value="Acyl_CoA_acyltransferase"/>
</dbReference>
<dbReference type="CDD" id="cd04301">
    <property type="entry name" value="NAT_SF"/>
    <property type="match status" value="1"/>
</dbReference>
<organism evidence="3 4">
    <name type="scientific">Sphagnum troendelagicum</name>
    <dbReference type="NCBI Taxonomy" id="128251"/>
    <lineage>
        <taxon>Eukaryota</taxon>
        <taxon>Viridiplantae</taxon>
        <taxon>Streptophyta</taxon>
        <taxon>Embryophyta</taxon>
        <taxon>Bryophyta</taxon>
        <taxon>Sphagnophytina</taxon>
        <taxon>Sphagnopsida</taxon>
        <taxon>Sphagnales</taxon>
        <taxon>Sphagnaceae</taxon>
        <taxon>Sphagnum</taxon>
    </lineage>
</organism>
<evidence type="ECO:0000313" key="4">
    <source>
        <dbReference type="Proteomes" id="UP001497512"/>
    </source>
</evidence>
<feature type="region of interest" description="Disordered" evidence="1">
    <location>
        <begin position="1"/>
        <end position="20"/>
    </location>
</feature>
<evidence type="ECO:0000313" key="3">
    <source>
        <dbReference type="EMBL" id="CAK9189926.1"/>
    </source>
</evidence>
<protein>
    <recommendedName>
        <fullName evidence="2">N-acetyltransferase domain-containing protein</fullName>
    </recommendedName>
</protein>
<evidence type="ECO:0000256" key="1">
    <source>
        <dbReference type="SAM" id="MobiDB-lite"/>
    </source>
</evidence>
<dbReference type="Pfam" id="PF00583">
    <property type="entry name" value="Acetyltransf_1"/>
    <property type="match status" value="1"/>
</dbReference>
<dbReference type="EMBL" id="OZ019893">
    <property type="protein sequence ID" value="CAK9189926.1"/>
    <property type="molecule type" value="Genomic_DNA"/>
</dbReference>
<proteinExistence type="predicted"/>
<dbReference type="SUPFAM" id="SSF55729">
    <property type="entry name" value="Acyl-CoA N-acyltransferases (Nat)"/>
    <property type="match status" value="1"/>
</dbReference>